<dbReference type="EMBL" id="JAHRIN010075770">
    <property type="protein sequence ID" value="MEQ2217311.1"/>
    <property type="molecule type" value="Genomic_DNA"/>
</dbReference>
<proteinExistence type="predicted"/>
<gene>
    <name evidence="1" type="ORF">XENOCAPTIV_004671</name>
</gene>
<organism evidence="1 2">
    <name type="scientific">Xenoophorus captivus</name>
    <dbReference type="NCBI Taxonomy" id="1517983"/>
    <lineage>
        <taxon>Eukaryota</taxon>
        <taxon>Metazoa</taxon>
        <taxon>Chordata</taxon>
        <taxon>Craniata</taxon>
        <taxon>Vertebrata</taxon>
        <taxon>Euteleostomi</taxon>
        <taxon>Actinopterygii</taxon>
        <taxon>Neopterygii</taxon>
        <taxon>Teleostei</taxon>
        <taxon>Neoteleostei</taxon>
        <taxon>Acanthomorphata</taxon>
        <taxon>Ovalentaria</taxon>
        <taxon>Atherinomorphae</taxon>
        <taxon>Cyprinodontiformes</taxon>
        <taxon>Goodeidae</taxon>
        <taxon>Xenoophorus</taxon>
    </lineage>
</organism>
<dbReference type="SUPFAM" id="SSF55298">
    <property type="entry name" value="YjgF-like"/>
    <property type="match status" value="1"/>
</dbReference>
<evidence type="ECO:0000313" key="2">
    <source>
        <dbReference type="Proteomes" id="UP001434883"/>
    </source>
</evidence>
<dbReference type="Gene3D" id="3.30.1330.40">
    <property type="entry name" value="RutC-like"/>
    <property type="match status" value="1"/>
</dbReference>
<evidence type="ECO:0000313" key="1">
    <source>
        <dbReference type="EMBL" id="MEQ2217311.1"/>
    </source>
</evidence>
<accession>A0ABV0SBP7</accession>
<dbReference type="InterPro" id="IPR035959">
    <property type="entry name" value="RutC-like_sf"/>
</dbReference>
<keyword evidence="2" id="KW-1185">Reference proteome</keyword>
<sequence length="232" mass="25542">MCLVKAGTSVQAQLSFSHVKKVLEAVIHNLTLAHVVQAHCYTTRHQDIGTIRAVWESMLRGPEEKKELLWESEIKLVPLLIAVVPALPKDAAVELHVTASNDDPSRRTSWDITTKAACGSIECHIVLSADRSSASLSLSLVPCGDVLGITDVKRITEEVSTMFMKATKMIEAELVPQCARVFYKCSPSPVQQIVQGMPLKTPPPISPIIIHIPHFIPSVCNPRHRICLMLCQ</sequence>
<protein>
    <submittedName>
        <fullName evidence="1">Uncharacterized protein</fullName>
    </submittedName>
</protein>
<name>A0ABV0SBP7_9TELE</name>
<comment type="caution">
    <text evidence="1">The sequence shown here is derived from an EMBL/GenBank/DDBJ whole genome shotgun (WGS) entry which is preliminary data.</text>
</comment>
<dbReference type="Proteomes" id="UP001434883">
    <property type="component" value="Unassembled WGS sequence"/>
</dbReference>
<reference evidence="1 2" key="1">
    <citation type="submission" date="2021-06" db="EMBL/GenBank/DDBJ databases">
        <authorList>
            <person name="Palmer J.M."/>
        </authorList>
    </citation>
    <scope>NUCLEOTIDE SEQUENCE [LARGE SCALE GENOMIC DNA]</scope>
    <source>
        <strain evidence="1 2">XC_2019</strain>
        <tissue evidence="1">Muscle</tissue>
    </source>
</reference>